<organism evidence="4 5">
    <name type="scientific">Mola mola</name>
    <name type="common">Ocean sunfish</name>
    <name type="synonym">Tetraodon mola</name>
    <dbReference type="NCBI Taxonomy" id="94237"/>
    <lineage>
        <taxon>Eukaryota</taxon>
        <taxon>Metazoa</taxon>
        <taxon>Chordata</taxon>
        <taxon>Craniata</taxon>
        <taxon>Vertebrata</taxon>
        <taxon>Euteleostomi</taxon>
        <taxon>Actinopterygii</taxon>
        <taxon>Neopterygii</taxon>
        <taxon>Teleostei</taxon>
        <taxon>Neoteleostei</taxon>
        <taxon>Acanthomorphata</taxon>
        <taxon>Eupercaria</taxon>
        <taxon>Tetraodontiformes</taxon>
        <taxon>Molidae</taxon>
        <taxon>Mola</taxon>
    </lineage>
</organism>
<keyword evidence="1 2" id="KW-0430">Lectin</keyword>
<proteinExistence type="predicted"/>
<evidence type="ECO:0000313" key="4">
    <source>
        <dbReference type="Ensembl" id="ENSMMOP00000014541.1"/>
    </source>
</evidence>
<keyword evidence="5" id="KW-1185">Reference proteome</keyword>
<dbReference type="InterPro" id="IPR044156">
    <property type="entry name" value="Galectin-like"/>
</dbReference>
<dbReference type="InterPro" id="IPR001079">
    <property type="entry name" value="Galectin_CRD"/>
</dbReference>
<evidence type="ECO:0000313" key="5">
    <source>
        <dbReference type="Proteomes" id="UP000261620"/>
    </source>
</evidence>
<reference evidence="4" key="2">
    <citation type="submission" date="2025-09" db="UniProtKB">
        <authorList>
            <consortium name="Ensembl"/>
        </authorList>
    </citation>
    <scope>IDENTIFICATION</scope>
</reference>
<dbReference type="GO" id="GO:0043236">
    <property type="term" value="F:laminin binding"/>
    <property type="evidence" value="ECO:0007669"/>
    <property type="project" value="TreeGrafter"/>
</dbReference>
<evidence type="ECO:0000256" key="2">
    <source>
        <dbReference type="RuleBase" id="RU102079"/>
    </source>
</evidence>
<sequence>MHNCEDIVLSLRDCSCYAYNCCGSATLQMGNLPPGCSYIRGIIYNIALHFNPRFDYSGVTNTIVFNSLSGGCWGSEHREGCFPFVRGEECKFYINFNHEEFYIKLPDGSMVSFPNRLGDVRYNYFDVAGDARIVGIKIK</sequence>
<dbReference type="AlphaFoldDB" id="A0A3Q3WC85"/>
<dbReference type="PANTHER" id="PTHR11346:SF97">
    <property type="entry name" value="GALECTIN-1"/>
    <property type="match status" value="1"/>
</dbReference>
<evidence type="ECO:0000256" key="1">
    <source>
        <dbReference type="ARBA" id="ARBA00022734"/>
    </source>
</evidence>
<dbReference type="CDD" id="cd00070">
    <property type="entry name" value="GLECT"/>
    <property type="match status" value="1"/>
</dbReference>
<evidence type="ECO:0000259" key="3">
    <source>
        <dbReference type="PROSITE" id="PS51304"/>
    </source>
</evidence>
<dbReference type="Ensembl" id="ENSMMOT00000014776.1">
    <property type="protein sequence ID" value="ENSMMOP00000014541.1"/>
    <property type="gene ID" value="ENSMMOG00000011122.1"/>
</dbReference>
<dbReference type="GO" id="GO:0005615">
    <property type="term" value="C:extracellular space"/>
    <property type="evidence" value="ECO:0007669"/>
    <property type="project" value="TreeGrafter"/>
</dbReference>
<protein>
    <recommendedName>
        <fullName evidence="2">Galectin</fullName>
    </recommendedName>
</protein>
<dbReference type="InterPro" id="IPR013320">
    <property type="entry name" value="ConA-like_dom_sf"/>
</dbReference>
<accession>A0A3Q3WC85</accession>
<dbReference type="Gene3D" id="2.60.120.200">
    <property type="match status" value="1"/>
</dbReference>
<dbReference type="OMA" id="FEADKWC"/>
<dbReference type="STRING" id="94237.ENSMMOP00000014541"/>
<dbReference type="Pfam" id="PF00337">
    <property type="entry name" value="Gal-bind_lectin"/>
    <property type="match status" value="1"/>
</dbReference>
<dbReference type="GO" id="GO:0030246">
    <property type="term" value="F:carbohydrate binding"/>
    <property type="evidence" value="ECO:0007669"/>
    <property type="project" value="UniProtKB-UniRule"/>
</dbReference>
<dbReference type="PROSITE" id="PS51304">
    <property type="entry name" value="GALECTIN"/>
    <property type="match status" value="1"/>
</dbReference>
<feature type="domain" description="Galectin" evidence="3">
    <location>
        <begin position="1"/>
        <end position="139"/>
    </location>
</feature>
<reference evidence="4" key="1">
    <citation type="submission" date="2025-08" db="UniProtKB">
        <authorList>
            <consortium name="Ensembl"/>
        </authorList>
    </citation>
    <scope>IDENTIFICATION</scope>
</reference>
<dbReference type="Proteomes" id="UP000261620">
    <property type="component" value="Unplaced"/>
</dbReference>
<dbReference type="PANTHER" id="PTHR11346">
    <property type="entry name" value="GALECTIN"/>
    <property type="match status" value="1"/>
</dbReference>
<dbReference type="SUPFAM" id="SSF49899">
    <property type="entry name" value="Concanavalin A-like lectins/glucanases"/>
    <property type="match status" value="1"/>
</dbReference>
<dbReference type="SMART" id="SM00276">
    <property type="entry name" value="GLECT"/>
    <property type="match status" value="1"/>
</dbReference>
<name>A0A3Q3WC85_MOLML</name>
<dbReference type="GO" id="GO:0016936">
    <property type="term" value="F:galactoside binding"/>
    <property type="evidence" value="ECO:0007669"/>
    <property type="project" value="TreeGrafter"/>
</dbReference>
<dbReference type="SMART" id="SM00908">
    <property type="entry name" value="Gal-bind_lectin"/>
    <property type="match status" value="1"/>
</dbReference>